<organism evidence="2 3">
    <name type="scientific">Candidatus Chazhemtobacterium aquaticus</name>
    <dbReference type="NCBI Taxonomy" id="2715735"/>
    <lineage>
        <taxon>Bacteria</taxon>
        <taxon>Candidatus Chazhemtobacteraceae</taxon>
        <taxon>Candidatus Chazhemtobacterium</taxon>
    </lineage>
</organism>
<protein>
    <submittedName>
        <fullName evidence="2">Uncharacterized protein</fullName>
    </submittedName>
</protein>
<gene>
    <name evidence="2" type="ORF">MICH65_0606</name>
</gene>
<dbReference type="KEGG" id="caqa:MICH65_0606"/>
<evidence type="ECO:0000313" key="2">
    <source>
        <dbReference type="EMBL" id="QHO63587.1"/>
    </source>
</evidence>
<sequence>MDDNTSAPTESTDQATSLISLENLIKSYLNKIESHQDILKNLREMVNDALENDPDYVEAAKQAKQAAQQKSSAKKAVISQPEIAKIHDKLQDGTKQLKEMRAALSLHLQNYAQLSGNTQFEDDEGQVREIVYVAKVVKKNPKYRP</sequence>
<keyword evidence="3" id="KW-1185">Reference proteome</keyword>
<dbReference type="Proteomes" id="UP000463983">
    <property type="component" value="Chromosome"/>
</dbReference>
<dbReference type="AlphaFoldDB" id="A0A857N629"/>
<evidence type="ECO:0000256" key="1">
    <source>
        <dbReference type="SAM" id="Coils"/>
    </source>
</evidence>
<feature type="coiled-coil region" evidence="1">
    <location>
        <begin position="25"/>
        <end position="52"/>
    </location>
</feature>
<name>A0A857N629_9BACT</name>
<keyword evidence="1" id="KW-0175">Coiled coil</keyword>
<dbReference type="EMBL" id="CP047901">
    <property type="protein sequence ID" value="QHO63587.1"/>
    <property type="molecule type" value="Genomic_DNA"/>
</dbReference>
<reference evidence="3" key="1">
    <citation type="journal article" date="2020" name="Microorganisms">
        <title>Complete Genome of a Member of a New Bacterial Lineage in the Microgenomates Group Reveals an Unusual Nucleotide Composition Disparity Between Two Strands of DNA and Limited Metabolic Potential.</title>
        <authorList>
            <person name="Kadnikov V.V."/>
            <person name="Mardanov A.V."/>
            <person name="Beletsky A.V."/>
            <person name="Karnachuk O.V."/>
            <person name="Ravin N.V."/>
        </authorList>
    </citation>
    <scope>NUCLEOTIDE SEQUENCE [LARGE SCALE GENOMIC DNA]</scope>
</reference>
<dbReference type="RefSeq" id="WP_161931961.1">
    <property type="nucleotide sequence ID" value="NZ_CP047901.1"/>
</dbReference>
<accession>A0A857N629</accession>
<proteinExistence type="predicted"/>
<evidence type="ECO:0000313" key="3">
    <source>
        <dbReference type="Proteomes" id="UP000463983"/>
    </source>
</evidence>